<reference evidence="4" key="2">
    <citation type="submission" date="2019-03" db="EMBL/GenBank/DDBJ databases">
        <authorList>
            <person name="Ikeda H."/>
            <person name="Shin-ya K."/>
        </authorList>
    </citation>
    <scope>NUCLEOTIDE SEQUENCE</scope>
    <source>
        <strain evidence="4">NA05001</strain>
    </source>
</reference>
<proteinExistence type="predicted"/>
<dbReference type="InterPro" id="IPR003594">
    <property type="entry name" value="HATPase_dom"/>
</dbReference>
<dbReference type="SUPFAM" id="SSF55874">
    <property type="entry name" value="ATPase domain of HSP90 chaperone/DNA topoisomerase II/histidine kinase"/>
    <property type="match status" value="1"/>
</dbReference>
<dbReference type="GO" id="GO:0004674">
    <property type="term" value="F:protein serine/threonine kinase activity"/>
    <property type="evidence" value="ECO:0007669"/>
    <property type="project" value="UniProtKB-KW"/>
</dbReference>
<dbReference type="AlphaFoldDB" id="A0A455VJF1"/>
<name>A0A455VJF1_9ACTN</name>
<keyword evidence="1" id="KW-0723">Serine/threonine-protein kinase</keyword>
<keyword evidence="1" id="KW-0418">Kinase</keyword>
<evidence type="ECO:0000259" key="3">
    <source>
        <dbReference type="Pfam" id="PF13581"/>
    </source>
</evidence>
<feature type="region of interest" description="Disordered" evidence="2">
    <location>
        <begin position="1"/>
        <end position="23"/>
    </location>
</feature>
<dbReference type="CDD" id="cd16936">
    <property type="entry name" value="HATPase_RsbW-like"/>
    <property type="match status" value="1"/>
</dbReference>
<dbReference type="InterPro" id="IPR050267">
    <property type="entry name" value="Anti-sigma-factor_SerPK"/>
</dbReference>
<dbReference type="Pfam" id="PF13581">
    <property type="entry name" value="HATPase_c_2"/>
    <property type="match status" value="1"/>
</dbReference>
<dbReference type="Gene3D" id="3.30.565.10">
    <property type="entry name" value="Histidine kinase-like ATPase, C-terminal domain"/>
    <property type="match status" value="1"/>
</dbReference>
<accession>A0A455VJF1</accession>
<protein>
    <recommendedName>
        <fullName evidence="3">Histidine kinase/HSP90-like ATPase domain-containing protein</fullName>
    </recommendedName>
</protein>
<reference evidence="4" key="1">
    <citation type="journal article" date="2015" name="J. Antibiot.">
        <title>Novel thioviridamide derivative--JBIR-140: heterologous expression of the gene cluster for thioviridamide biosynthesis.</title>
        <authorList>
            <person name="Izumikawa M."/>
            <person name="Kozone I."/>
            <person name="Hashimoto J."/>
            <person name="Kagaya N."/>
            <person name="Takagi M."/>
            <person name="Koiwai H."/>
            <person name="Komatsu M."/>
            <person name="Fujie M."/>
            <person name="Satoh N."/>
            <person name="Ikeda H."/>
            <person name="Shin-ya K."/>
        </authorList>
    </citation>
    <scope>NUCLEOTIDE SEQUENCE</scope>
    <source>
        <strain evidence="4">NA05001</strain>
    </source>
</reference>
<feature type="domain" description="Histidine kinase/HSP90-like ATPase" evidence="3">
    <location>
        <begin position="55"/>
        <end position="171"/>
    </location>
</feature>
<dbReference type="EMBL" id="LC466032">
    <property type="protein sequence ID" value="BBI93413.1"/>
    <property type="molecule type" value="Genomic_DNA"/>
</dbReference>
<evidence type="ECO:0000256" key="1">
    <source>
        <dbReference type="ARBA" id="ARBA00022527"/>
    </source>
</evidence>
<keyword evidence="1" id="KW-0808">Transferase</keyword>
<dbReference type="PANTHER" id="PTHR35526:SF3">
    <property type="entry name" value="ANTI-SIGMA-F FACTOR RSBW"/>
    <property type="match status" value="1"/>
</dbReference>
<dbReference type="PANTHER" id="PTHR35526">
    <property type="entry name" value="ANTI-SIGMA-F FACTOR RSBW-RELATED"/>
    <property type="match status" value="1"/>
</dbReference>
<evidence type="ECO:0000256" key="2">
    <source>
        <dbReference type="SAM" id="MobiDB-lite"/>
    </source>
</evidence>
<sequence length="175" mass="18517">MDETTCPSLLTDRPGMPDGAGVPADAALGIGAPLSGRPREEVPFRPGRLLAAVTMPARPESVPALRRLARTVARNRRLPEEAEEALGVIVTELAANAVLHSGGADVALLLEIDDTALTVRVRDNGQWRERPAPRCEPADLHAAFGRGLTLVDAYAVDTTLERTATGTVMRAVVAL</sequence>
<evidence type="ECO:0000313" key="4">
    <source>
        <dbReference type="EMBL" id="BBI93413.1"/>
    </source>
</evidence>
<organism evidence="4">
    <name type="scientific">Streptomyces olivoviridis</name>
    <dbReference type="NCBI Taxonomy" id="67338"/>
    <lineage>
        <taxon>Bacteria</taxon>
        <taxon>Bacillati</taxon>
        <taxon>Actinomycetota</taxon>
        <taxon>Actinomycetes</taxon>
        <taxon>Kitasatosporales</taxon>
        <taxon>Streptomycetaceae</taxon>
        <taxon>Streptomyces</taxon>
    </lineage>
</organism>
<dbReference type="InterPro" id="IPR036890">
    <property type="entry name" value="HATPase_C_sf"/>
</dbReference>